<proteinExistence type="inferred from homology"/>
<comment type="similarity">
    <text evidence="1">Belongs to the 5'(3')-deoxyribonucleotidase family.</text>
</comment>
<evidence type="ECO:0000256" key="2">
    <source>
        <dbReference type="PIRSR" id="PIRSR610708-1"/>
    </source>
</evidence>
<dbReference type="InterPro" id="IPR023214">
    <property type="entry name" value="HAD_sf"/>
</dbReference>
<comment type="caution">
    <text evidence="3">The sequence shown here is derived from an EMBL/GenBank/DDBJ whole genome shotgun (WGS) entry which is preliminary data.</text>
</comment>
<protein>
    <submittedName>
        <fullName evidence="3">Haloacid dehalogenase</fullName>
    </submittedName>
</protein>
<dbReference type="InterPro" id="IPR036412">
    <property type="entry name" value="HAD-like_sf"/>
</dbReference>
<dbReference type="EMBL" id="DTGR01000082">
    <property type="protein sequence ID" value="HHS29128.1"/>
    <property type="molecule type" value="Genomic_DNA"/>
</dbReference>
<feature type="active site" description="Nucleophile" evidence="2">
    <location>
        <position position="30"/>
    </location>
</feature>
<dbReference type="Pfam" id="PF06941">
    <property type="entry name" value="NT5C"/>
    <property type="match status" value="1"/>
</dbReference>
<dbReference type="InterPro" id="IPR052419">
    <property type="entry name" value="5_3-deoxyribonucleotidase-like"/>
</dbReference>
<feature type="active site" description="Proton donor" evidence="2">
    <location>
        <position position="32"/>
    </location>
</feature>
<dbReference type="SUPFAM" id="SSF56784">
    <property type="entry name" value="HAD-like"/>
    <property type="match status" value="1"/>
</dbReference>
<reference evidence="3" key="1">
    <citation type="journal article" date="2020" name="mSystems">
        <title>Genome- and Community-Level Interaction Insights into Carbon Utilization and Element Cycling Functions of Hydrothermarchaeota in Hydrothermal Sediment.</title>
        <authorList>
            <person name="Zhou Z."/>
            <person name="Liu Y."/>
            <person name="Xu W."/>
            <person name="Pan J."/>
            <person name="Luo Z.H."/>
            <person name="Li M."/>
        </authorList>
    </citation>
    <scope>NUCLEOTIDE SEQUENCE [LARGE SCALE GENOMIC DNA]</scope>
    <source>
        <strain evidence="3">SpSt-767</strain>
    </source>
</reference>
<gene>
    <name evidence="3" type="ORF">ENV52_05430</name>
</gene>
<name>A0A7V6A397_9BACT</name>
<dbReference type="AlphaFoldDB" id="A0A7V6A397"/>
<dbReference type="PANTHER" id="PTHR35134:SF2">
    <property type="entry name" value="NUCLEOTIDASE YQFW-RELATED"/>
    <property type="match status" value="1"/>
</dbReference>
<organism evidence="3">
    <name type="scientific">Desulfobacca acetoxidans</name>
    <dbReference type="NCBI Taxonomy" id="60893"/>
    <lineage>
        <taxon>Bacteria</taxon>
        <taxon>Pseudomonadati</taxon>
        <taxon>Thermodesulfobacteriota</taxon>
        <taxon>Desulfobaccia</taxon>
        <taxon>Desulfobaccales</taxon>
        <taxon>Desulfobaccaceae</taxon>
        <taxon>Desulfobacca</taxon>
    </lineage>
</organism>
<dbReference type="GO" id="GO:0008253">
    <property type="term" value="F:5'-nucleotidase activity"/>
    <property type="evidence" value="ECO:0007669"/>
    <property type="project" value="InterPro"/>
</dbReference>
<evidence type="ECO:0000256" key="1">
    <source>
        <dbReference type="ARBA" id="ARBA00009589"/>
    </source>
</evidence>
<accession>A0A7V6A397</accession>
<dbReference type="Gene3D" id="3.40.50.1000">
    <property type="entry name" value="HAD superfamily/HAD-like"/>
    <property type="match status" value="1"/>
</dbReference>
<dbReference type="InterPro" id="IPR010708">
    <property type="entry name" value="5'(3')-deoxyribonucleotidase"/>
</dbReference>
<evidence type="ECO:0000313" key="3">
    <source>
        <dbReference type="EMBL" id="HHS29128.1"/>
    </source>
</evidence>
<sequence>MGGGELAVPPRYSPPRLAPGSIPVDRLGFDIDGVVADIMTTFLDMARQRYGPHPFSYEDITTFYLEDCLGFDPSMVAALIRELIDRPHELAVEPFPQAVPVLTRLAEEAPLIFVTARDRSEPIQLWLNRTLAPVPSSAIWVMATGDPHTKLHYLRAHAIEYFVEDRLETCFDLAGEGITPILFAQPWNRKPHPFLEVSGWLELARLLFGDNGKGG</sequence>
<dbReference type="PANTHER" id="PTHR35134">
    <property type="entry name" value="NUCLEOTIDASE YQFW-RELATED"/>
    <property type="match status" value="1"/>
</dbReference>
<dbReference type="GO" id="GO:0009264">
    <property type="term" value="P:deoxyribonucleotide catabolic process"/>
    <property type="evidence" value="ECO:0007669"/>
    <property type="project" value="InterPro"/>
</dbReference>